<evidence type="ECO:0000256" key="1">
    <source>
        <dbReference type="ARBA" id="ARBA00004752"/>
    </source>
</evidence>
<evidence type="ECO:0000256" key="6">
    <source>
        <dbReference type="ARBA" id="ARBA00023316"/>
    </source>
</evidence>
<dbReference type="RefSeq" id="WP_139255217.1">
    <property type="nucleotide sequence ID" value="NZ_FNOV01000009.1"/>
</dbReference>
<evidence type="ECO:0000313" key="10">
    <source>
        <dbReference type="EMBL" id="SDY47678.1"/>
    </source>
</evidence>
<dbReference type="GO" id="GO:0016740">
    <property type="term" value="F:transferase activity"/>
    <property type="evidence" value="ECO:0007669"/>
    <property type="project" value="UniProtKB-KW"/>
</dbReference>
<evidence type="ECO:0000259" key="9">
    <source>
        <dbReference type="PROSITE" id="PS52029"/>
    </source>
</evidence>
<dbReference type="GO" id="GO:0008360">
    <property type="term" value="P:regulation of cell shape"/>
    <property type="evidence" value="ECO:0007669"/>
    <property type="project" value="UniProtKB-UniRule"/>
</dbReference>
<dbReference type="Pfam" id="PF03734">
    <property type="entry name" value="YkuD"/>
    <property type="match status" value="1"/>
</dbReference>
<name>A0A1H3K7V2_9BACT</name>
<feature type="domain" description="L,D-TPase catalytic" evidence="9">
    <location>
        <begin position="258"/>
        <end position="433"/>
    </location>
</feature>
<dbReference type="InterPro" id="IPR052905">
    <property type="entry name" value="LD-transpeptidase_YkuD-like"/>
</dbReference>
<sequence length="488" mass="54380">MRLSSLLLFVLVLPWCGAHSTSRKPEASAPFVTPVPAAAVPVLPLVRALLDTATAGSARAADVRRHLQAGPEVRALYDSATAPYWTQPADSLNDLARAALALLARAPEHGLQPAYYQLAGLQALRDSLRQPASPAHRAGQQARLEVALSDAVLRFMWDLHRGRLRPYTASATEKAAGRVWQPAAVLRAGLAQGQVVAAMLAGRPTGREYRHLQAALARWLHTLPAQPQPGSAARRRQYEQAAVNLERWRWNPLPPDSAYLYLNIPAYELLALEGDSVTRRHRVIVGAPRTPTPTLSSVVRHFTLAPDWHVPRSIATREMLPRIRRDVGYLARNNYAVYDARGHLLDPAAINWRQVTAANFRYYIRQSAGCDNALGNVVFRFVNPYSVYLHDTPMRQYFARPDRALSHGCMRLAEPLQLAAYLLRRGGQPVRLPSEEECARQPRPRQVALRRPMPLHVRYATCQAAGDSLQFLADIYQLDAPLRRALFN</sequence>
<dbReference type="PANTHER" id="PTHR41533:SF2">
    <property type="entry name" value="BLR7131 PROTEIN"/>
    <property type="match status" value="1"/>
</dbReference>
<dbReference type="InterPro" id="IPR005490">
    <property type="entry name" value="LD_TPept_cat_dom"/>
</dbReference>
<keyword evidence="6 7" id="KW-0961">Cell wall biogenesis/degradation</keyword>
<feature type="active site" description="Proton donor/acceptor" evidence="7">
    <location>
        <position position="390"/>
    </location>
</feature>
<dbReference type="PANTHER" id="PTHR41533">
    <property type="entry name" value="L,D-TRANSPEPTIDASE HI_1667-RELATED"/>
    <property type="match status" value="1"/>
</dbReference>
<evidence type="ECO:0000256" key="3">
    <source>
        <dbReference type="ARBA" id="ARBA00022679"/>
    </source>
</evidence>
<dbReference type="SUPFAM" id="SSF141523">
    <property type="entry name" value="L,D-transpeptidase catalytic domain-like"/>
    <property type="match status" value="1"/>
</dbReference>
<evidence type="ECO:0000256" key="2">
    <source>
        <dbReference type="ARBA" id="ARBA00005992"/>
    </source>
</evidence>
<dbReference type="OrthoDB" id="9778545at2"/>
<keyword evidence="8" id="KW-0732">Signal</keyword>
<keyword evidence="4 7" id="KW-0133">Cell shape</keyword>
<comment type="pathway">
    <text evidence="1 7">Cell wall biogenesis; peptidoglycan biosynthesis.</text>
</comment>
<dbReference type="STRING" id="651662.SAMN04488069_10916"/>
<comment type="similarity">
    <text evidence="2">Belongs to the YkuD family.</text>
</comment>
<feature type="active site" description="Nucleophile" evidence="7">
    <location>
        <position position="409"/>
    </location>
</feature>
<dbReference type="UniPathway" id="UPA00219"/>
<accession>A0A1H3K7V2</accession>
<dbReference type="EMBL" id="FNOV01000009">
    <property type="protein sequence ID" value="SDY47678.1"/>
    <property type="molecule type" value="Genomic_DNA"/>
</dbReference>
<evidence type="ECO:0000256" key="4">
    <source>
        <dbReference type="ARBA" id="ARBA00022960"/>
    </source>
</evidence>
<reference evidence="11" key="1">
    <citation type="submission" date="2016-10" db="EMBL/GenBank/DDBJ databases">
        <authorList>
            <person name="Varghese N."/>
            <person name="Submissions S."/>
        </authorList>
    </citation>
    <scope>NUCLEOTIDE SEQUENCE [LARGE SCALE GENOMIC DNA]</scope>
    <source>
        <strain evidence="11">CGMCC 1.8975</strain>
    </source>
</reference>
<dbReference type="Pfam" id="PF20142">
    <property type="entry name" value="Scaffold"/>
    <property type="match status" value="1"/>
</dbReference>
<keyword evidence="5 7" id="KW-0573">Peptidoglycan synthesis</keyword>
<dbReference type="Proteomes" id="UP000199249">
    <property type="component" value="Unassembled WGS sequence"/>
</dbReference>
<gene>
    <name evidence="10" type="ORF">SAMN04488069_10916</name>
</gene>
<evidence type="ECO:0000313" key="11">
    <source>
        <dbReference type="Proteomes" id="UP000199249"/>
    </source>
</evidence>
<dbReference type="CDD" id="cd16913">
    <property type="entry name" value="YkuD_like"/>
    <property type="match status" value="1"/>
</dbReference>
<dbReference type="PROSITE" id="PS52029">
    <property type="entry name" value="LD_TPASE"/>
    <property type="match status" value="1"/>
</dbReference>
<feature type="signal peptide" evidence="8">
    <location>
        <begin position="1"/>
        <end position="20"/>
    </location>
</feature>
<keyword evidence="11" id="KW-1185">Reference proteome</keyword>
<dbReference type="InterPro" id="IPR045380">
    <property type="entry name" value="LD_TPept_scaffold_dom"/>
</dbReference>
<proteinExistence type="inferred from homology"/>
<dbReference type="InterPro" id="IPR038063">
    <property type="entry name" value="Transpep_catalytic_dom"/>
</dbReference>
<feature type="chain" id="PRO_5011656230" evidence="8">
    <location>
        <begin position="21"/>
        <end position="488"/>
    </location>
</feature>
<dbReference type="GO" id="GO:0009252">
    <property type="term" value="P:peptidoglycan biosynthetic process"/>
    <property type="evidence" value="ECO:0007669"/>
    <property type="project" value="UniProtKB-UniPathway"/>
</dbReference>
<dbReference type="GO" id="GO:0071555">
    <property type="term" value="P:cell wall organization"/>
    <property type="evidence" value="ECO:0007669"/>
    <property type="project" value="UniProtKB-UniRule"/>
</dbReference>
<dbReference type="GO" id="GO:0004180">
    <property type="term" value="F:carboxypeptidase activity"/>
    <property type="evidence" value="ECO:0007669"/>
    <property type="project" value="UniProtKB-ARBA"/>
</dbReference>
<dbReference type="AlphaFoldDB" id="A0A1H3K7V2"/>
<evidence type="ECO:0000256" key="7">
    <source>
        <dbReference type="PROSITE-ProRule" id="PRU01373"/>
    </source>
</evidence>
<evidence type="ECO:0000256" key="8">
    <source>
        <dbReference type="SAM" id="SignalP"/>
    </source>
</evidence>
<keyword evidence="3" id="KW-0808">Transferase</keyword>
<organism evidence="10 11">
    <name type="scientific">Hymenobacter psychrophilus</name>
    <dbReference type="NCBI Taxonomy" id="651662"/>
    <lineage>
        <taxon>Bacteria</taxon>
        <taxon>Pseudomonadati</taxon>
        <taxon>Bacteroidota</taxon>
        <taxon>Cytophagia</taxon>
        <taxon>Cytophagales</taxon>
        <taxon>Hymenobacteraceae</taxon>
        <taxon>Hymenobacter</taxon>
    </lineage>
</organism>
<evidence type="ECO:0000256" key="5">
    <source>
        <dbReference type="ARBA" id="ARBA00022984"/>
    </source>
</evidence>
<protein>
    <submittedName>
        <fullName evidence="10">Murein L,D-transpeptidase YcbB/YkuD</fullName>
    </submittedName>
</protein>
<dbReference type="Gene3D" id="2.40.440.10">
    <property type="entry name" value="L,D-transpeptidase catalytic domain-like"/>
    <property type="match status" value="1"/>
</dbReference>